<dbReference type="SUPFAM" id="SSF53335">
    <property type="entry name" value="S-adenosyl-L-methionine-dependent methyltransferases"/>
    <property type="match status" value="1"/>
</dbReference>
<evidence type="ECO:0000313" key="6">
    <source>
        <dbReference type="EMBL" id="MSS58807.1"/>
    </source>
</evidence>
<accession>A0A7X2NSQ6</accession>
<evidence type="ECO:0000313" key="7">
    <source>
        <dbReference type="Proteomes" id="UP000461880"/>
    </source>
</evidence>
<gene>
    <name evidence="6" type="ORF">FYJ51_07785</name>
</gene>
<evidence type="ECO:0000256" key="3">
    <source>
        <dbReference type="ARBA" id="ARBA00022679"/>
    </source>
</evidence>
<keyword evidence="7" id="KW-1185">Reference proteome</keyword>
<dbReference type="Gene3D" id="3.40.50.150">
    <property type="entry name" value="Vaccinia Virus protein VP39"/>
    <property type="match status" value="1"/>
</dbReference>
<dbReference type="Proteomes" id="UP000461880">
    <property type="component" value="Unassembled WGS sequence"/>
</dbReference>
<dbReference type="InterPro" id="IPR029063">
    <property type="entry name" value="SAM-dependent_MTases_sf"/>
</dbReference>
<dbReference type="AlphaFoldDB" id="A0A7X2NSQ6"/>
<dbReference type="GO" id="GO:0003677">
    <property type="term" value="F:DNA binding"/>
    <property type="evidence" value="ECO:0007669"/>
    <property type="project" value="InterPro"/>
</dbReference>
<proteinExistence type="inferred from homology"/>
<name>A0A7X2NSQ6_9FIRM</name>
<dbReference type="Pfam" id="PF01555">
    <property type="entry name" value="N6_N4_Mtase"/>
    <property type="match status" value="1"/>
</dbReference>
<keyword evidence="4" id="KW-0680">Restriction system</keyword>
<comment type="similarity">
    <text evidence="1">Belongs to the N(4)/N(6)-methyltransferase family.</text>
</comment>
<dbReference type="GO" id="GO:0032259">
    <property type="term" value="P:methylation"/>
    <property type="evidence" value="ECO:0007669"/>
    <property type="project" value="UniProtKB-KW"/>
</dbReference>
<evidence type="ECO:0000256" key="1">
    <source>
        <dbReference type="ARBA" id="ARBA00006594"/>
    </source>
</evidence>
<feature type="domain" description="DNA methylase N-4/N-6" evidence="5">
    <location>
        <begin position="149"/>
        <end position="493"/>
    </location>
</feature>
<sequence length="702" mass="80174">MAALDELIDKIEDKELRKRILEETNKLRNQRKFGLVFEDHIPECTPLYGVEIKKGVSVALKNGQINDVFDVLSIEGKNVYCKNRKTGTTTYKDISELVAVAEFGDPIYPYLLKIDSICNAPDSDLWHTLIEADNYHALQLLEYLYAGKVDCIYIDPPYNTGARDWKYNNNYVDGSDAYRHSKWLSFMEKRLKLAKKLLNPGDSVLIVTIDEKEYLHLGCLLEQMFPEAKIQMVSSVVNPTSVARSNEFNRNNEFLFFVMIGNYHITPIEESVFSKNTNGKVRWRGFRRTNAANTRDKTNTQFYPIFVNSLNNKIEKVGDPLPRSVDINTVQDMPGCTTVFPIKDDGTEMMWGVSANECRDRLSKGYIRASKATYNKPQKYLIEYLTSGTISDIDSGRVVIKGYKTDGSAIAENVSTVKVLPKTQWDYRSHGAREYGTKYLTEIFHDKRFQFPKSLYAVHDCLRFFVSDKPNALIIDFFGGSGTTLHAVNLLNAEDGGDRRCIIVTNNEVSDAEAKTLTIQGYRPGDEEWEKLGIARYVTWPRTVCSIEGRDINNFPLKGNYLGLDGQKETGQPMADGFKANCIFFKLGFLDKNAVSLGRQLCELVPLLWMKAGAIGECPEIDRSQVSQMLFFPKNKMAILVKESYYSRFILELQKHREIQTIFIVTDSDDSYREMIKPLRGKTTYQLYRDYLDNFKINGGNL</sequence>
<dbReference type="GO" id="GO:0008170">
    <property type="term" value="F:N-methyltransferase activity"/>
    <property type="evidence" value="ECO:0007669"/>
    <property type="project" value="InterPro"/>
</dbReference>
<dbReference type="EMBL" id="VUMN01000017">
    <property type="protein sequence ID" value="MSS58807.1"/>
    <property type="molecule type" value="Genomic_DNA"/>
</dbReference>
<dbReference type="InterPro" id="IPR002941">
    <property type="entry name" value="DNA_methylase_N4/N6"/>
</dbReference>
<protein>
    <submittedName>
        <fullName evidence="6">Site-specific DNA-methyltransferase</fullName>
    </submittedName>
</protein>
<comment type="caution">
    <text evidence="6">The sequence shown here is derived from an EMBL/GenBank/DDBJ whole genome shotgun (WGS) entry which is preliminary data.</text>
</comment>
<evidence type="ECO:0000256" key="2">
    <source>
        <dbReference type="ARBA" id="ARBA00022603"/>
    </source>
</evidence>
<keyword evidence="2 6" id="KW-0489">Methyltransferase</keyword>
<keyword evidence="3 6" id="KW-0808">Transferase</keyword>
<evidence type="ECO:0000256" key="4">
    <source>
        <dbReference type="ARBA" id="ARBA00022747"/>
    </source>
</evidence>
<organism evidence="6 7">
    <name type="scientific">Stecheria intestinalis</name>
    <dbReference type="NCBI Taxonomy" id="2606630"/>
    <lineage>
        <taxon>Bacteria</taxon>
        <taxon>Bacillati</taxon>
        <taxon>Bacillota</taxon>
        <taxon>Erysipelotrichia</taxon>
        <taxon>Erysipelotrichales</taxon>
        <taxon>Erysipelotrichaceae</taxon>
        <taxon>Stecheria</taxon>
    </lineage>
</organism>
<evidence type="ECO:0000259" key="5">
    <source>
        <dbReference type="Pfam" id="PF01555"/>
    </source>
</evidence>
<dbReference type="GO" id="GO:0009307">
    <property type="term" value="P:DNA restriction-modification system"/>
    <property type="evidence" value="ECO:0007669"/>
    <property type="project" value="UniProtKB-KW"/>
</dbReference>
<dbReference type="PROSITE" id="PS00092">
    <property type="entry name" value="N6_MTASE"/>
    <property type="match status" value="1"/>
</dbReference>
<dbReference type="RefSeq" id="WP_154504760.1">
    <property type="nucleotide sequence ID" value="NZ_VUMN01000017.1"/>
</dbReference>
<dbReference type="InterPro" id="IPR002052">
    <property type="entry name" value="DNA_methylase_N6_adenine_CS"/>
</dbReference>
<reference evidence="6 7" key="1">
    <citation type="submission" date="2019-08" db="EMBL/GenBank/DDBJ databases">
        <title>In-depth cultivation of the pig gut microbiome towards novel bacterial diversity and tailored functional studies.</title>
        <authorList>
            <person name="Wylensek D."/>
            <person name="Hitch T.C.A."/>
            <person name="Clavel T."/>
        </authorList>
    </citation>
    <scope>NUCLEOTIDE SEQUENCE [LARGE SCALE GENOMIC DNA]</scope>
    <source>
        <strain evidence="6 7">Oil+RF-744-GAM-WT-6</strain>
    </source>
</reference>